<evidence type="ECO:0000313" key="3">
    <source>
        <dbReference type="EMBL" id="CAF4040250.1"/>
    </source>
</evidence>
<name>A0A8S2PED7_9BILA</name>
<dbReference type="EMBL" id="CAJOBA010037330">
    <property type="protein sequence ID" value="CAF4040250.1"/>
    <property type="molecule type" value="Genomic_DNA"/>
</dbReference>
<dbReference type="EMBL" id="CAJNOK010015782">
    <property type="protein sequence ID" value="CAF1232079.1"/>
    <property type="molecule type" value="Genomic_DNA"/>
</dbReference>
<evidence type="ECO:0000259" key="1">
    <source>
        <dbReference type="PROSITE" id="PS50010"/>
    </source>
</evidence>
<dbReference type="PROSITE" id="PS50010">
    <property type="entry name" value="DH_2"/>
    <property type="match status" value="1"/>
</dbReference>
<gene>
    <name evidence="2" type="ORF">OVA965_LOCUS25426</name>
    <name evidence="3" type="ORF">TMI583_LOCUS26155</name>
</gene>
<feature type="domain" description="DH" evidence="1">
    <location>
        <begin position="101"/>
        <end position="214"/>
    </location>
</feature>
<dbReference type="InterPro" id="IPR035899">
    <property type="entry name" value="DBL_dom_sf"/>
</dbReference>
<dbReference type="GO" id="GO:0005085">
    <property type="term" value="F:guanyl-nucleotide exchange factor activity"/>
    <property type="evidence" value="ECO:0007669"/>
    <property type="project" value="InterPro"/>
</dbReference>
<comment type="caution">
    <text evidence="3">The sequence shown here is derived from an EMBL/GenBank/DDBJ whole genome shotgun (WGS) entry which is preliminary data.</text>
</comment>
<dbReference type="Gene3D" id="1.20.900.10">
    <property type="entry name" value="Dbl homology (DH) domain"/>
    <property type="match status" value="1"/>
</dbReference>
<protein>
    <recommendedName>
        <fullName evidence="1">DH domain-containing protein</fullName>
    </recommendedName>
</protein>
<evidence type="ECO:0000313" key="2">
    <source>
        <dbReference type="EMBL" id="CAF1232079.1"/>
    </source>
</evidence>
<accession>A0A8S2PED7</accession>
<dbReference type="Pfam" id="PF00621">
    <property type="entry name" value="RhoGEF"/>
    <property type="match status" value="1"/>
</dbReference>
<dbReference type="SUPFAM" id="SSF48065">
    <property type="entry name" value="DBL homology domain (DH-domain)"/>
    <property type="match status" value="1"/>
</dbReference>
<sequence>MYGVRRICEPYPVLFVRKSIKKHQIDKRIKERATNDLTSSSSNNDYARRTNYSLCTDSNHSSYYSMIPTISTIDSSETMPIKYVDSGFSETTTYDNDTTIASENILEHILYFEQMYYEQLKENITKYSRPLRRYLSQQQILDLFQNIEKISAITESLVRHCEKLLSNTESISISTVYKSWLNILNDSYRSYIHHFSQAYATLEKFQKKISNVLQ</sequence>
<dbReference type="Proteomes" id="UP000682733">
    <property type="component" value="Unassembled WGS sequence"/>
</dbReference>
<reference evidence="3" key="1">
    <citation type="submission" date="2021-02" db="EMBL/GenBank/DDBJ databases">
        <authorList>
            <person name="Nowell W R."/>
        </authorList>
    </citation>
    <scope>NUCLEOTIDE SEQUENCE</scope>
</reference>
<dbReference type="InterPro" id="IPR000219">
    <property type="entry name" value="DH_dom"/>
</dbReference>
<feature type="non-terminal residue" evidence="3">
    <location>
        <position position="214"/>
    </location>
</feature>
<organism evidence="3 4">
    <name type="scientific">Didymodactylos carnosus</name>
    <dbReference type="NCBI Taxonomy" id="1234261"/>
    <lineage>
        <taxon>Eukaryota</taxon>
        <taxon>Metazoa</taxon>
        <taxon>Spiralia</taxon>
        <taxon>Gnathifera</taxon>
        <taxon>Rotifera</taxon>
        <taxon>Eurotatoria</taxon>
        <taxon>Bdelloidea</taxon>
        <taxon>Philodinida</taxon>
        <taxon>Philodinidae</taxon>
        <taxon>Didymodactylos</taxon>
    </lineage>
</organism>
<evidence type="ECO:0000313" key="4">
    <source>
        <dbReference type="Proteomes" id="UP000682733"/>
    </source>
</evidence>
<proteinExistence type="predicted"/>
<dbReference type="Proteomes" id="UP000677228">
    <property type="component" value="Unassembled WGS sequence"/>
</dbReference>
<dbReference type="AlphaFoldDB" id="A0A8S2PED7"/>